<evidence type="ECO:0000313" key="2">
    <source>
        <dbReference type="EMBL" id="MBX25769.1"/>
    </source>
</evidence>
<reference evidence="2" key="1">
    <citation type="submission" date="2018-02" db="EMBL/GenBank/DDBJ databases">
        <title>Rhizophora mucronata_Transcriptome.</title>
        <authorList>
            <person name="Meera S.P."/>
            <person name="Sreeshan A."/>
            <person name="Augustine A."/>
        </authorList>
    </citation>
    <scope>NUCLEOTIDE SEQUENCE</scope>
    <source>
        <tissue evidence="2">Leaf</tissue>
    </source>
</reference>
<sequence length="99" mass="10726">MAFNPLGLFLEVFFSLTSYLSGNKSDSHAPGLTKSIVLWIIFALLLGLWGSLHPFIAMKSSSFSLLDKEINNLGQTSSLSSFTLSIKTFASNPSDPLVV</sequence>
<evidence type="ECO:0000256" key="1">
    <source>
        <dbReference type="SAM" id="Phobius"/>
    </source>
</evidence>
<name>A0A2P2M6C5_RHIMU</name>
<keyword evidence="1" id="KW-1133">Transmembrane helix</keyword>
<keyword evidence="1" id="KW-0472">Membrane</keyword>
<organism evidence="2">
    <name type="scientific">Rhizophora mucronata</name>
    <name type="common">Asiatic mangrove</name>
    <dbReference type="NCBI Taxonomy" id="61149"/>
    <lineage>
        <taxon>Eukaryota</taxon>
        <taxon>Viridiplantae</taxon>
        <taxon>Streptophyta</taxon>
        <taxon>Embryophyta</taxon>
        <taxon>Tracheophyta</taxon>
        <taxon>Spermatophyta</taxon>
        <taxon>Magnoliopsida</taxon>
        <taxon>eudicotyledons</taxon>
        <taxon>Gunneridae</taxon>
        <taxon>Pentapetalae</taxon>
        <taxon>rosids</taxon>
        <taxon>fabids</taxon>
        <taxon>Malpighiales</taxon>
        <taxon>Rhizophoraceae</taxon>
        <taxon>Rhizophora</taxon>
    </lineage>
</organism>
<proteinExistence type="predicted"/>
<accession>A0A2P2M6C5</accession>
<keyword evidence="1" id="KW-0812">Transmembrane</keyword>
<feature type="transmembrane region" description="Helical" evidence="1">
    <location>
        <begin position="36"/>
        <end position="56"/>
    </location>
</feature>
<protein>
    <submittedName>
        <fullName evidence="2">Uncharacterized protein</fullName>
    </submittedName>
</protein>
<dbReference type="AlphaFoldDB" id="A0A2P2M6C5"/>
<dbReference type="EMBL" id="GGEC01045285">
    <property type="protein sequence ID" value="MBX25769.1"/>
    <property type="molecule type" value="Transcribed_RNA"/>
</dbReference>